<gene>
    <name evidence="1" type="ORF">C9J27_07760</name>
</gene>
<name>A0A0B7JDL5_9GAMM</name>
<dbReference type="Pfam" id="PF13462">
    <property type="entry name" value="Thioredoxin_4"/>
    <property type="match status" value="1"/>
</dbReference>
<proteinExistence type="predicted"/>
<reference evidence="1 2" key="1">
    <citation type="submission" date="2018-01" db="EMBL/GenBank/DDBJ databases">
        <title>Whole genome sequencing of Histamine producing bacteria.</title>
        <authorList>
            <person name="Butler K."/>
        </authorList>
    </citation>
    <scope>NUCLEOTIDE SEQUENCE [LARGE SCALE GENOMIC DNA]</scope>
    <source>
        <strain evidence="1 2">FS-7.2</strain>
    </source>
</reference>
<dbReference type="PROSITE" id="PS51352">
    <property type="entry name" value="THIOREDOXIN_2"/>
    <property type="match status" value="1"/>
</dbReference>
<sequence>MKKLLLPIMLGALLTGCNETTTVSNNGDFTAQQKAQIEQIASQYIINHPEVLVKASKTLQQQQMQAQQNDAKQAVIANADQLLKDKATPFIGPKDAKVNVIEFFDYQCMYCSKIADVVKQLEAKNPDVKFIFKETPIFASRWEASKYAADMGNWIYQQKGGATYAKYHNAVFATGKDEGKLTKQDINTIATSVGVDVSKFDANNTFMNNFELFSKLGFQGTPALIVMPSNNITEDNIHIINGYNPDALAKAISDVKASTK</sequence>
<dbReference type="PANTHER" id="PTHR35272">
    <property type="entry name" value="THIOL:DISULFIDE INTERCHANGE PROTEIN DSBC-RELATED"/>
    <property type="match status" value="1"/>
</dbReference>
<dbReference type="GeneID" id="29945879"/>
<protein>
    <submittedName>
        <fullName evidence="1">Disulfide bond formation protein DsbA</fullName>
    </submittedName>
</protein>
<dbReference type="AlphaFoldDB" id="A0A0B7JDL5"/>
<dbReference type="InterPro" id="IPR036249">
    <property type="entry name" value="Thioredoxin-like_sf"/>
</dbReference>
<dbReference type="Pfam" id="PF18312">
    <property type="entry name" value="ScsC_N"/>
    <property type="match status" value="1"/>
</dbReference>
<dbReference type="InterPro" id="IPR013766">
    <property type="entry name" value="Thioredoxin_domain"/>
</dbReference>
<dbReference type="SUPFAM" id="SSF52833">
    <property type="entry name" value="Thioredoxin-like"/>
    <property type="match status" value="1"/>
</dbReference>
<dbReference type="EMBL" id="PYNF01000004">
    <property type="protein sequence ID" value="PSV00119.1"/>
    <property type="molecule type" value="Genomic_DNA"/>
</dbReference>
<evidence type="ECO:0000313" key="1">
    <source>
        <dbReference type="EMBL" id="PSV00119.1"/>
    </source>
</evidence>
<organism evidence="1 2">
    <name type="scientific">Photobacterium kishitanii</name>
    <dbReference type="NCBI Taxonomy" id="318456"/>
    <lineage>
        <taxon>Bacteria</taxon>
        <taxon>Pseudomonadati</taxon>
        <taxon>Pseudomonadota</taxon>
        <taxon>Gammaproteobacteria</taxon>
        <taxon>Vibrionales</taxon>
        <taxon>Vibrionaceae</taxon>
        <taxon>Photobacterium</taxon>
    </lineage>
</organism>
<dbReference type="PROSITE" id="PS51257">
    <property type="entry name" value="PROKAR_LIPOPROTEIN"/>
    <property type="match status" value="1"/>
</dbReference>
<dbReference type="Gene3D" id="3.40.30.10">
    <property type="entry name" value="Glutaredoxin"/>
    <property type="match status" value="1"/>
</dbReference>
<evidence type="ECO:0000313" key="2">
    <source>
        <dbReference type="Proteomes" id="UP000241426"/>
    </source>
</evidence>
<dbReference type="PANTHER" id="PTHR35272:SF3">
    <property type="entry name" value="THIOL:DISULFIDE INTERCHANGE PROTEIN DSBC"/>
    <property type="match status" value="1"/>
</dbReference>
<dbReference type="InterPro" id="IPR012336">
    <property type="entry name" value="Thioredoxin-like_fold"/>
</dbReference>
<dbReference type="InterPro" id="IPR051470">
    <property type="entry name" value="Thiol:disulfide_interchange"/>
</dbReference>
<dbReference type="InterPro" id="IPR041205">
    <property type="entry name" value="ScsC_N"/>
</dbReference>
<dbReference type="eggNOG" id="COG1651">
    <property type="taxonomic scope" value="Bacteria"/>
</dbReference>
<dbReference type="Proteomes" id="UP000241426">
    <property type="component" value="Unassembled WGS sequence"/>
</dbReference>
<accession>A0A0B7JDL5</accession>
<comment type="caution">
    <text evidence="1">The sequence shown here is derived from an EMBL/GenBank/DDBJ whole genome shotgun (WGS) entry which is preliminary data.</text>
</comment>
<dbReference type="RefSeq" id="WP_036791004.1">
    <property type="nucleotide sequence ID" value="NZ_JAUZMX010000002.1"/>
</dbReference>
<accession>A0A2T3KKT5</accession>